<dbReference type="SUPFAM" id="SSF47090">
    <property type="entry name" value="PGBD-like"/>
    <property type="match status" value="1"/>
</dbReference>
<dbReference type="InterPro" id="IPR021190">
    <property type="entry name" value="Pept_M10A"/>
</dbReference>
<dbReference type="InterPro" id="IPR036365">
    <property type="entry name" value="PGBD-like_sf"/>
</dbReference>
<dbReference type="EMBL" id="JACTAM010002441">
    <property type="protein sequence ID" value="KAI2644776.1"/>
    <property type="molecule type" value="Genomic_DNA"/>
</dbReference>
<sequence length="369" mass="42388">MAQWMQYTIFLTVVLRVWSSTETSRRREFTEAQMYLRRFGYLDTPLNPEAQRDSRLSITGNLDRSTLLKMRQPRCGFWRKKNLTYRIYNYTPDMGKTATQTAIRSAFKYWSNVTPLSFKEINYGLADIRISFHKRDGCPSPFDGPGHVLAHAEAPPSGIVHFDEDEFWTEGKYYGSNLRIVAAHEIGHALGLGHSQYSSALMAAHYTGYQANFKLHIDDIRGIQAIYGKRISSTTTTDDIYAVTYSTTVAPFPRGDMLDPCSAKLDAIMLGSSRKTYAFSGDYVWTITDMGHNSPVKISLLWKGLPGNLNAAVYSPRTNKTYFFKGEKVWRFTNYRLDYQYPKPLKRIPANIDAALYYEKNKKIFFFKV</sequence>
<dbReference type="PROSITE" id="PS00024">
    <property type="entry name" value="HEMOPEXIN"/>
    <property type="match status" value="1"/>
</dbReference>
<dbReference type="Pfam" id="PF00045">
    <property type="entry name" value="Hemopexin"/>
    <property type="match status" value="1"/>
</dbReference>
<keyword evidence="4" id="KW-0378">Hydrolase</keyword>
<keyword evidence="2" id="KW-0645">Protease</keyword>
<evidence type="ECO:0000313" key="11">
    <source>
        <dbReference type="EMBL" id="KAI2644776.1"/>
    </source>
</evidence>
<dbReference type="Gene3D" id="3.40.390.10">
    <property type="entry name" value="Collagenase (Catalytic Domain)"/>
    <property type="match status" value="1"/>
</dbReference>
<accession>A0ABQ8L3L9</accession>
<keyword evidence="9" id="KW-0732">Signal</keyword>
<dbReference type="PANTHER" id="PTHR10201:SF166">
    <property type="entry name" value="MATRIX METALLOPROTEINASE-19"/>
    <property type="match status" value="1"/>
</dbReference>
<name>A0ABQ8L3L9_LABRO</name>
<dbReference type="InterPro" id="IPR006026">
    <property type="entry name" value="Peptidase_Metallo"/>
</dbReference>
<feature type="chain" id="PRO_5046146236" evidence="9">
    <location>
        <begin position="20"/>
        <end position="369"/>
    </location>
</feature>
<dbReference type="Pfam" id="PF00413">
    <property type="entry name" value="Peptidase_M10"/>
    <property type="match status" value="1"/>
</dbReference>
<dbReference type="InterPro" id="IPR024079">
    <property type="entry name" value="MetalloPept_cat_dom_sf"/>
</dbReference>
<dbReference type="InterPro" id="IPR001818">
    <property type="entry name" value="Pept_M10_metallopeptidase"/>
</dbReference>
<evidence type="ECO:0000256" key="7">
    <source>
        <dbReference type="ARBA" id="ARBA00023049"/>
    </source>
</evidence>
<proteinExistence type="inferred from homology"/>
<comment type="caution">
    <text evidence="11">The sequence shown here is derived from an EMBL/GenBank/DDBJ whole genome shotgun (WGS) entry which is preliminary data.</text>
</comment>
<reference evidence="11 12" key="1">
    <citation type="submission" date="2022-01" db="EMBL/GenBank/DDBJ databases">
        <title>A high-quality chromosome-level genome assembly of rohu carp, Labeo rohita.</title>
        <authorList>
            <person name="Arick M.A. II"/>
            <person name="Hsu C.-Y."/>
            <person name="Magbanua Z."/>
            <person name="Pechanova O."/>
            <person name="Grover C."/>
            <person name="Miller E."/>
            <person name="Thrash A."/>
            <person name="Ezzel L."/>
            <person name="Alam S."/>
            <person name="Benzie J."/>
            <person name="Hamilton M."/>
            <person name="Karsi A."/>
            <person name="Lawrence M.L."/>
            <person name="Peterson D.G."/>
        </authorList>
    </citation>
    <scope>NUCLEOTIDE SEQUENCE [LARGE SCALE GENOMIC DNA]</scope>
    <source>
        <strain evidence="12">BAU-BD-2019</strain>
        <tissue evidence="11">Blood</tissue>
    </source>
</reference>
<protein>
    <submittedName>
        <fullName evidence="11">Matrix metalloproteinase-19</fullName>
    </submittedName>
</protein>
<comment type="similarity">
    <text evidence="1">Belongs to the peptidase M10A family.</text>
</comment>
<evidence type="ECO:0000259" key="10">
    <source>
        <dbReference type="SMART" id="SM00235"/>
    </source>
</evidence>
<evidence type="ECO:0000256" key="8">
    <source>
        <dbReference type="PROSITE-ProRule" id="PRU01011"/>
    </source>
</evidence>
<dbReference type="SMART" id="SM00120">
    <property type="entry name" value="HX"/>
    <property type="match status" value="2"/>
</dbReference>
<dbReference type="PANTHER" id="PTHR10201">
    <property type="entry name" value="MATRIX METALLOPROTEINASE"/>
    <property type="match status" value="1"/>
</dbReference>
<evidence type="ECO:0000256" key="2">
    <source>
        <dbReference type="ARBA" id="ARBA00022670"/>
    </source>
</evidence>
<keyword evidence="6" id="KW-0106">Calcium</keyword>
<feature type="signal peptide" evidence="9">
    <location>
        <begin position="1"/>
        <end position="19"/>
    </location>
</feature>
<keyword evidence="12" id="KW-1185">Reference proteome</keyword>
<evidence type="ECO:0000256" key="3">
    <source>
        <dbReference type="ARBA" id="ARBA00022723"/>
    </source>
</evidence>
<keyword evidence="7 11" id="KW-0482">Metalloprotease</keyword>
<evidence type="ECO:0000256" key="1">
    <source>
        <dbReference type="ARBA" id="ARBA00010370"/>
    </source>
</evidence>
<dbReference type="CDD" id="cd04278">
    <property type="entry name" value="ZnMc_MMP"/>
    <property type="match status" value="1"/>
</dbReference>
<dbReference type="InterPro" id="IPR036375">
    <property type="entry name" value="Hemopexin-like_dom_sf"/>
</dbReference>
<dbReference type="PRINTS" id="PR00138">
    <property type="entry name" value="MATRIXIN"/>
</dbReference>
<feature type="domain" description="Peptidase metallopeptidase" evidence="10">
    <location>
        <begin position="74"/>
        <end position="229"/>
    </location>
</feature>
<keyword evidence="3" id="KW-0479">Metal-binding</keyword>
<evidence type="ECO:0000256" key="6">
    <source>
        <dbReference type="ARBA" id="ARBA00022837"/>
    </source>
</evidence>
<dbReference type="InterPro" id="IPR018487">
    <property type="entry name" value="Hemopexin-like_repeat"/>
</dbReference>
<evidence type="ECO:0000256" key="9">
    <source>
        <dbReference type="SAM" id="SignalP"/>
    </source>
</evidence>
<dbReference type="PROSITE" id="PS51642">
    <property type="entry name" value="HEMOPEXIN_2"/>
    <property type="match status" value="1"/>
</dbReference>
<gene>
    <name evidence="11" type="ORF">H4Q32_026651</name>
</gene>
<dbReference type="Proteomes" id="UP000830375">
    <property type="component" value="Unassembled WGS sequence"/>
</dbReference>
<evidence type="ECO:0000313" key="12">
    <source>
        <dbReference type="Proteomes" id="UP000830375"/>
    </source>
</evidence>
<feature type="repeat" description="Hemopexin" evidence="8">
    <location>
        <begin position="306"/>
        <end position="352"/>
    </location>
</feature>
<dbReference type="InterPro" id="IPR033739">
    <property type="entry name" value="M10A_MMP"/>
</dbReference>
<dbReference type="Gene3D" id="2.110.10.10">
    <property type="entry name" value="Hemopexin-like domain"/>
    <property type="match status" value="1"/>
</dbReference>
<dbReference type="PIRSF" id="PIRSF001191">
    <property type="entry name" value="Peptidase_M10A_matrix"/>
    <property type="match status" value="1"/>
</dbReference>
<evidence type="ECO:0000256" key="5">
    <source>
        <dbReference type="ARBA" id="ARBA00022833"/>
    </source>
</evidence>
<organism evidence="11 12">
    <name type="scientific">Labeo rohita</name>
    <name type="common">Indian major carp</name>
    <name type="synonym">Cyprinus rohita</name>
    <dbReference type="NCBI Taxonomy" id="84645"/>
    <lineage>
        <taxon>Eukaryota</taxon>
        <taxon>Metazoa</taxon>
        <taxon>Chordata</taxon>
        <taxon>Craniata</taxon>
        <taxon>Vertebrata</taxon>
        <taxon>Euteleostomi</taxon>
        <taxon>Actinopterygii</taxon>
        <taxon>Neopterygii</taxon>
        <taxon>Teleostei</taxon>
        <taxon>Ostariophysi</taxon>
        <taxon>Cypriniformes</taxon>
        <taxon>Cyprinidae</taxon>
        <taxon>Labeoninae</taxon>
        <taxon>Labeonini</taxon>
        <taxon>Labeo</taxon>
    </lineage>
</organism>
<dbReference type="SUPFAM" id="SSF55486">
    <property type="entry name" value="Metalloproteases ('zincins'), catalytic domain"/>
    <property type="match status" value="1"/>
</dbReference>
<dbReference type="InterPro" id="IPR018486">
    <property type="entry name" value="Hemopexin_CS"/>
</dbReference>
<dbReference type="SMART" id="SM00235">
    <property type="entry name" value="ZnMc"/>
    <property type="match status" value="1"/>
</dbReference>
<dbReference type="SUPFAM" id="SSF50923">
    <property type="entry name" value="Hemopexin-like domain"/>
    <property type="match status" value="1"/>
</dbReference>
<evidence type="ECO:0000256" key="4">
    <source>
        <dbReference type="ARBA" id="ARBA00022801"/>
    </source>
</evidence>
<dbReference type="GO" id="GO:0008237">
    <property type="term" value="F:metallopeptidase activity"/>
    <property type="evidence" value="ECO:0007669"/>
    <property type="project" value="UniProtKB-KW"/>
</dbReference>
<keyword evidence="5" id="KW-0862">Zinc</keyword>